<reference evidence="3" key="2">
    <citation type="journal article" date="2017" name="Nat. Plants">
        <title>The Aegilops tauschii genome reveals multiple impacts of transposons.</title>
        <authorList>
            <person name="Zhao G."/>
            <person name="Zou C."/>
            <person name="Li K."/>
            <person name="Wang K."/>
            <person name="Li T."/>
            <person name="Gao L."/>
            <person name="Zhang X."/>
            <person name="Wang H."/>
            <person name="Yang Z."/>
            <person name="Liu X."/>
            <person name="Jiang W."/>
            <person name="Mao L."/>
            <person name="Kong X."/>
            <person name="Jiao Y."/>
            <person name="Jia J."/>
        </authorList>
    </citation>
    <scope>NUCLEOTIDE SEQUENCE [LARGE SCALE GENOMIC DNA]</scope>
    <source>
        <strain evidence="3">cv. AL8/78</strain>
    </source>
</reference>
<reference evidence="2" key="4">
    <citation type="submission" date="2019-03" db="UniProtKB">
        <authorList>
            <consortium name="EnsemblPlants"/>
        </authorList>
    </citation>
    <scope>IDENTIFICATION</scope>
</reference>
<sequence>MVIIQFQLQRNEVIALVNLLNRLSESVKFVHETGSSSQEIIKQQSFSTLQKGAS</sequence>
<protein>
    <submittedName>
        <fullName evidence="2">Uncharacterized protein</fullName>
    </submittedName>
</protein>
<evidence type="ECO:0000313" key="3">
    <source>
        <dbReference type="Proteomes" id="UP000015105"/>
    </source>
</evidence>
<dbReference type="InterPro" id="IPR037192">
    <property type="entry name" value="ERO1-like_sf"/>
</dbReference>
<proteinExistence type="predicted"/>
<dbReference type="SUPFAM" id="SSF110019">
    <property type="entry name" value="ERO1-like"/>
    <property type="match status" value="1"/>
</dbReference>
<reference evidence="2" key="5">
    <citation type="journal article" date="2021" name="G3 (Bethesda)">
        <title>Aegilops tauschii genome assembly Aet v5.0 features greater sequence contiguity and improved annotation.</title>
        <authorList>
            <person name="Wang L."/>
            <person name="Zhu T."/>
            <person name="Rodriguez J.C."/>
            <person name="Deal K.R."/>
            <person name="Dubcovsky J."/>
            <person name="McGuire P.E."/>
            <person name="Lux T."/>
            <person name="Spannagl M."/>
            <person name="Mayer K.F.X."/>
            <person name="Baldrich P."/>
            <person name="Meyers B.C."/>
            <person name="Huo N."/>
            <person name="Gu Y.Q."/>
            <person name="Zhou H."/>
            <person name="Devos K.M."/>
            <person name="Bennetzen J.L."/>
            <person name="Unver T."/>
            <person name="Budak H."/>
            <person name="Gulick P.J."/>
            <person name="Galiba G."/>
            <person name="Kalapos B."/>
            <person name="Nelson D.R."/>
            <person name="Li P."/>
            <person name="You F.M."/>
            <person name="Luo M.C."/>
            <person name="Dvorak J."/>
        </authorList>
    </citation>
    <scope>NUCLEOTIDE SEQUENCE [LARGE SCALE GENOMIC DNA]</scope>
    <source>
        <strain evidence="2">cv. AL8/78</strain>
    </source>
</reference>
<name>A0A453HBJ8_AEGTS</name>
<reference evidence="2" key="3">
    <citation type="journal article" date="2017" name="Nature">
        <title>Genome sequence of the progenitor of the wheat D genome Aegilops tauschii.</title>
        <authorList>
            <person name="Luo M.C."/>
            <person name="Gu Y.Q."/>
            <person name="Puiu D."/>
            <person name="Wang H."/>
            <person name="Twardziok S.O."/>
            <person name="Deal K.R."/>
            <person name="Huo N."/>
            <person name="Zhu T."/>
            <person name="Wang L."/>
            <person name="Wang Y."/>
            <person name="McGuire P.E."/>
            <person name="Liu S."/>
            <person name="Long H."/>
            <person name="Ramasamy R.K."/>
            <person name="Rodriguez J.C."/>
            <person name="Van S.L."/>
            <person name="Yuan L."/>
            <person name="Wang Z."/>
            <person name="Xia Z."/>
            <person name="Xiao L."/>
            <person name="Anderson O.D."/>
            <person name="Ouyang S."/>
            <person name="Liang Y."/>
            <person name="Zimin A.V."/>
            <person name="Pertea G."/>
            <person name="Qi P."/>
            <person name="Bennetzen J.L."/>
            <person name="Dai X."/>
            <person name="Dawson M.W."/>
            <person name="Muller H.G."/>
            <person name="Kugler K."/>
            <person name="Rivarola-Duarte L."/>
            <person name="Spannagl M."/>
            <person name="Mayer K.F.X."/>
            <person name="Lu F.H."/>
            <person name="Bevan M.W."/>
            <person name="Leroy P."/>
            <person name="Li P."/>
            <person name="You F.M."/>
            <person name="Sun Q."/>
            <person name="Liu Z."/>
            <person name="Lyons E."/>
            <person name="Wicker T."/>
            <person name="Salzberg S.L."/>
            <person name="Devos K.M."/>
            <person name="Dvorak J."/>
        </authorList>
    </citation>
    <scope>NUCLEOTIDE SEQUENCE [LARGE SCALE GENOMIC DNA]</scope>
    <source>
        <strain evidence="2">cv. AL8/78</strain>
    </source>
</reference>
<evidence type="ECO:0000313" key="2">
    <source>
        <dbReference type="EnsemblPlants" id="AET4Gv20132200.5"/>
    </source>
</evidence>
<dbReference type="AlphaFoldDB" id="A0A453HBJ8"/>
<evidence type="ECO:0000256" key="1">
    <source>
        <dbReference type="ARBA" id="ARBA00023136"/>
    </source>
</evidence>
<dbReference type="EnsemblPlants" id="AET4Gv20132200.5">
    <property type="protein sequence ID" value="AET4Gv20132200.5"/>
    <property type="gene ID" value="AET4Gv20132200"/>
</dbReference>
<accession>A0A453HBJ8</accession>
<keyword evidence="1" id="KW-0472">Membrane</keyword>
<reference evidence="3" key="1">
    <citation type="journal article" date="2014" name="Science">
        <title>Ancient hybridizations among the ancestral genomes of bread wheat.</title>
        <authorList>
            <consortium name="International Wheat Genome Sequencing Consortium,"/>
            <person name="Marcussen T."/>
            <person name="Sandve S.R."/>
            <person name="Heier L."/>
            <person name="Spannagl M."/>
            <person name="Pfeifer M."/>
            <person name="Jakobsen K.S."/>
            <person name="Wulff B.B."/>
            <person name="Steuernagel B."/>
            <person name="Mayer K.F."/>
            <person name="Olsen O.A."/>
        </authorList>
    </citation>
    <scope>NUCLEOTIDE SEQUENCE [LARGE SCALE GENOMIC DNA]</scope>
    <source>
        <strain evidence="3">cv. AL8/78</strain>
    </source>
</reference>
<organism evidence="2 3">
    <name type="scientific">Aegilops tauschii subsp. strangulata</name>
    <name type="common">Goatgrass</name>
    <dbReference type="NCBI Taxonomy" id="200361"/>
    <lineage>
        <taxon>Eukaryota</taxon>
        <taxon>Viridiplantae</taxon>
        <taxon>Streptophyta</taxon>
        <taxon>Embryophyta</taxon>
        <taxon>Tracheophyta</taxon>
        <taxon>Spermatophyta</taxon>
        <taxon>Magnoliopsida</taxon>
        <taxon>Liliopsida</taxon>
        <taxon>Poales</taxon>
        <taxon>Poaceae</taxon>
        <taxon>BOP clade</taxon>
        <taxon>Pooideae</taxon>
        <taxon>Triticodae</taxon>
        <taxon>Triticeae</taxon>
        <taxon>Triticinae</taxon>
        <taxon>Aegilops</taxon>
    </lineage>
</organism>
<keyword evidence="3" id="KW-1185">Reference proteome</keyword>
<dbReference type="Gramene" id="AET4Gv20132200.5">
    <property type="protein sequence ID" value="AET4Gv20132200.5"/>
    <property type="gene ID" value="AET4Gv20132200"/>
</dbReference>
<dbReference type="Proteomes" id="UP000015105">
    <property type="component" value="Chromosome 4D"/>
</dbReference>